<dbReference type="FunFam" id="3.40.50.300:FF:000006">
    <property type="entry name" value="DNA-binding transcriptional regulator NtrC"/>
    <property type="match status" value="1"/>
</dbReference>
<dbReference type="AlphaFoldDB" id="A0A1X7DDM2"/>
<dbReference type="PRINTS" id="PR01590">
    <property type="entry name" value="HTHFIS"/>
</dbReference>
<accession>A0A1X7DDM2</accession>
<protein>
    <submittedName>
        <fullName evidence="6">Transcriptional regulator of acetoin/glycerol metabolism</fullName>
    </submittedName>
</protein>
<proteinExistence type="predicted"/>
<dbReference type="Gene3D" id="3.30.450.40">
    <property type="match status" value="1"/>
</dbReference>
<dbReference type="PANTHER" id="PTHR32071">
    <property type="entry name" value="TRANSCRIPTIONAL REGULATORY PROTEIN"/>
    <property type="match status" value="1"/>
</dbReference>
<evidence type="ECO:0000313" key="7">
    <source>
        <dbReference type="Proteomes" id="UP000192911"/>
    </source>
</evidence>
<dbReference type="OrthoDB" id="9761705at2"/>
<organism evidence="6 7">
    <name type="scientific">Trinickia caryophylli</name>
    <name type="common">Paraburkholderia caryophylli</name>
    <dbReference type="NCBI Taxonomy" id="28094"/>
    <lineage>
        <taxon>Bacteria</taxon>
        <taxon>Pseudomonadati</taxon>
        <taxon>Pseudomonadota</taxon>
        <taxon>Betaproteobacteria</taxon>
        <taxon>Burkholderiales</taxon>
        <taxon>Burkholderiaceae</taxon>
        <taxon>Trinickia</taxon>
    </lineage>
</organism>
<dbReference type="InterPro" id="IPR009057">
    <property type="entry name" value="Homeodomain-like_sf"/>
</dbReference>
<dbReference type="InterPro" id="IPR003593">
    <property type="entry name" value="AAA+_ATPase"/>
</dbReference>
<evidence type="ECO:0000313" key="6">
    <source>
        <dbReference type="EMBL" id="SMF12974.1"/>
    </source>
</evidence>
<dbReference type="SUPFAM" id="SSF52540">
    <property type="entry name" value="P-loop containing nucleoside triphosphate hydrolases"/>
    <property type="match status" value="1"/>
</dbReference>
<dbReference type="EMBL" id="FXAH01000003">
    <property type="protein sequence ID" value="SMF12974.1"/>
    <property type="molecule type" value="Genomic_DNA"/>
</dbReference>
<keyword evidence="7" id="KW-1185">Reference proteome</keyword>
<evidence type="ECO:0000256" key="1">
    <source>
        <dbReference type="ARBA" id="ARBA00022741"/>
    </source>
</evidence>
<dbReference type="STRING" id="28094.SAMN06295900_10319"/>
<dbReference type="PROSITE" id="PS50045">
    <property type="entry name" value="SIGMA54_INTERACT_4"/>
    <property type="match status" value="1"/>
</dbReference>
<gene>
    <name evidence="6" type="ORF">SAMN06295900_10319</name>
</gene>
<dbReference type="PROSITE" id="PS00675">
    <property type="entry name" value="SIGMA54_INTERACT_1"/>
    <property type="match status" value="1"/>
</dbReference>
<dbReference type="Pfam" id="PF25601">
    <property type="entry name" value="AAA_lid_14"/>
    <property type="match status" value="1"/>
</dbReference>
<keyword evidence="3" id="KW-0805">Transcription regulation</keyword>
<dbReference type="SUPFAM" id="SSF55781">
    <property type="entry name" value="GAF domain-like"/>
    <property type="match status" value="1"/>
</dbReference>
<dbReference type="Gene3D" id="3.40.50.300">
    <property type="entry name" value="P-loop containing nucleotide triphosphate hydrolases"/>
    <property type="match status" value="1"/>
</dbReference>
<dbReference type="InterPro" id="IPR058031">
    <property type="entry name" value="AAA_lid_NorR"/>
</dbReference>
<dbReference type="GO" id="GO:0005524">
    <property type="term" value="F:ATP binding"/>
    <property type="evidence" value="ECO:0007669"/>
    <property type="project" value="UniProtKB-KW"/>
</dbReference>
<dbReference type="Gene3D" id="1.10.10.60">
    <property type="entry name" value="Homeodomain-like"/>
    <property type="match status" value="1"/>
</dbReference>
<dbReference type="SMART" id="SM00382">
    <property type="entry name" value="AAA"/>
    <property type="match status" value="1"/>
</dbReference>
<dbReference type="InterPro" id="IPR029016">
    <property type="entry name" value="GAF-like_dom_sf"/>
</dbReference>
<keyword evidence="2" id="KW-0067">ATP-binding</keyword>
<feature type="domain" description="Sigma-54 factor interaction" evidence="5">
    <location>
        <begin position="339"/>
        <end position="565"/>
    </location>
</feature>
<dbReference type="SUPFAM" id="SSF46689">
    <property type="entry name" value="Homeodomain-like"/>
    <property type="match status" value="1"/>
</dbReference>
<dbReference type="Proteomes" id="UP000192911">
    <property type="component" value="Unassembled WGS sequence"/>
</dbReference>
<evidence type="ECO:0000256" key="2">
    <source>
        <dbReference type="ARBA" id="ARBA00022840"/>
    </source>
</evidence>
<dbReference type="PANTHER" id="PTHR32071:SF77">
    <property type="entry name" value="TRANSCRIPTIONAL REGULATORY PROTEIN"/>
    <property type="match status" value="1"/>
</dbReference>
<dbReference type="GO" id="GO:0006355">
    <property type="term" value="P:regulation of DNA-templated transcription"/>
    <property type="evidence" value="ECO:0007669"/>
    <property type="project" value="InterPro"/>
</dbReference>
<dbReference type="Pfam" id="PF02954">
    <property type="entry name" value="HTH_8"/>
    <property type="match status" value="1"/>
</dbReference>
<evidence type="ECO:0000256" key="3">
    <source>
        <dbReference type="ARBA" id="ARBA00023015"/>
    </source>
</evidence>
<evidence type="ECO:0000259" key="5">
    <source>
        <dbReference type="PROSITE" id="PS50045"/>
    </source>
</evidence>
<dbReference type="PROSITE" id="PS00688">
    <property type="entry name" value="SIGMA54_INTERACT_3"/>
    <property type="match status" value="1"/>
</dbReference>
<name>A0A1X7DDM2_TRICW</name>
<dbReference type="InterPro" id="IPR027417">
    <property type="entry name" value="P-loop_NTPase"/>
</dbReference>
<dbReference type="CDD" id="cd00009">
    <property type="entry name" value="AAA"/>
    <property type="match status" value="1"/>
</dbReference>
<dbReference type="InterPro" id="IPR025662">
    <property type="entry name" value="Sigma_54_int_dom_ATP-bd_1"/>
</dbReference>
<dbReference type="Pfam" id="PF00158">
    <property type="entry name" value="Sigma54_activat"/>
    <property type="match status" value="1"/>
</dbReference>
<dbReference type="InterPro" id="IPR002078">
    <property type="entry name" value="Sigma_54_int"/>
</dbReference>
<keyword evidence="4" id="KW-0804">Transcription</keyword>
<dbReference type="InterPro" id="IPR002197">
    <property type="entry name" value="HTH_Fis"/>
</dbReference>
<keyword evidence="1" id="KW-0547">Nucleotide-binding</keyword>
<dbReference type="RefSeq" id="WP_085225574.1">
    <property type="nucleotide sequence ID" value="NZ_BSQD01000003.1"/>
</dbReference>
<dbReference type="InterPro" id="IPR025944">
    <property type="entry name" value="Sigma_54_int_dom_CS"/>
</dbReference>
<dbReference type="Gene3D" id="1.10.8.60">
    <property type="match status" value="1"/>
</dbReference>
<sequence length="661" mass="72751">MDVRQREHIETVVLTTSGRLPATAGMHDAIIRSSWRRCVDQYGLDPARMQEARILPRTRLREHQQRIDDFARIARHGLETLYGQVAGLGYVVLLTDADGVTVDYLGDAGADAALRRAGLYLGAEWSENGAGTCAVGTSLATGQALTVHQADHFDATHIPLTCTAAPLFDPRGELNAILDISALSSPRAKESQMLALQLVRMYASRIEDAYFLRRHRQDWILKLSPAPEFLDVNPEYLIALDAQGRIAGHNRRAQQLLIAEAGAGSTRTSVLGARFDSLFDARAEELGRFVYSRPSEQRVVRLNCSGTLLYLSVMPPVLRLPAGMQDSAQTPLPAELAALSGGDAALQQQLQRASRLIDAPINLLVNGETGSGKEYFARAMHRAGTRRDGPFIAVNCAAIPETLIESELFGHLPNSFSGAGSKPKRGLIQEADRGTLFLDEIGDMPRELQSRLLRVLAEGEVLPIGASRPVPVDVRVISATHQPLEQLIATGRFREDLYYRLNGARFMLPPLRERTDFDWLLHKLLAVPAGEPAFTIADEARERLRSYRWPGNLRELRNALEYARAVCRDRHIEADDLPEGIGAAVAATLEAHPAVAPEPHALPPEGRVLVQHLRASGWNLSAVARGLGISRMTLYRRMARYGIQSPNRWDSRTGGIDDPSH</sequence>
<reference evidence="7" key="1">
    <citation type="submission" date="2017-04" db="EMBL/GenBank/DDBJ databases">
        <authorList>
            <person name="Varghese N."/>
            <person name="Submissions S."/>
        </authorList>
    </citation>
    <scope>NUCLEOTIDE SEQUENCE [LARGE SCALE GENOMIC DNA]</scope>
    <source>
        <strain evidence="7">Ballard 720</strain>
    </source>
</reference>
<evidence type="ECO:0000256" key="4">
    <source>
        <dbReference type="ARBA" id="ARBA00023163"/>
    </source>
</evidence>
<dbReference type="GeneID" id="95548769"/>
<dbReference type="GO" id="GO:0043565">
    <property type="term" value="F:sequence-specific DNA binding"/>
    <property type="evidence" value="ECO:0007669"/>
    <property type="project" value="InterPro"/>
</dbReference>